<evidence type="ECO:0000313" key="1">
    <source>
        <dbReference type="EMBL" id="WCV10657.1"/>
    </source>
</evidence>
<sequence>MDNRRRTNNAESSYIGEALGTAFEHTTVIVVFINPDEVTTYSRATATVKARRDPACHADSA</sequence>
<accession>A0ACD4PY94</accession>
<reference evidence="1 2" key="2">
    <citation type="journal article" date="2020" name="Antonie Van Leeuwenhoek">
        <title>Phylogenomic characterisation of a novel corynebacterial species pathogenic to animals.</title>
        <authorList>
            <person name="Moller J."/>
            <person name="Musella L."/>
            <person name="Melnikov V."/>
            <person name="Geissdorfer W."/>
            <person name="Burkovski A."/>
            <person name="Sangal V."/>
        </authorList>
    </citation>
    <scope>NUCLEOTIDE SEQUENCE [LARGE SCALE GENOMIC DNA]</scope>
    <source>
        <strain evidence="1 2">PO100/5</strain>
    </source>
</reference>
<proteinExistence type="predicted"/>
<evidence type="ECO:0000313" key="2">
    <source>
        <dbReference type="Proteomes" id="UP000195652"/>
    </source>
</evidence>
<reference evidence="1 2" key="3">
    <citation type="journal article" date="2020" name="Int. J. Syst. Evol. Microbiol.">
        <title>Corynebacterium silvaticum sp. nov., a unique group of NTTB corynebacteria in wild boar and roe deer.</title>
        <authorList>
            <person name="Dangel A."/>
            <person name="Berger A."/>
            <person name="Rau J."/>
            <person name="Eisenberg T."/>
            <person name="Kampfer P."/>
            <person name="Margos G."/>
            <person name="Contzen M."/>
            <person name="Busse H.J."/>
            <person name="Konrad R."/>
            <person name="Peters M."/>
            <person name="Sting R."/>
            <person name="Sing A."/>
        </authorList>
    </citation>
    <scope>NUCLEOTIDE SEQUENCE [LARGE SCALE GENOMIC DNA]</scope>
    <source>
        <strain evidence="1 2">PO100/5</strain>
    </source>
</reference>
<protein>
    <submittedName>
        <fullName evidence="1">Uncharacterized protein</fullName>
    </submittedName>
</protein>
<reference evidence="1 2" key="1">
    <citation type="journal article" date="2014" name="BMC Vet. Res.">
        <title>First report of Corynebacterium pseudotuberculosis from caseous lymphadenitis lesions in Black Alentejano pig (Sus scrofa domesticus).</title>
        <authorList>
            <person name="Oliveira M."/>
            <person name="Barroco C."/>
            <person name="Mottola C."/>
            <person name="Santos R."/>
            <person name="Lemsaddek A."/>
            <person name="Tavares L."/>
            <person name="Semedo-Lemsaddek T."/>
        </authorList>
    </citation>
    <scope>NUCLEOTIDE SEQUENCE [LARGE SCALE GENOMIC DNA]</scope>
    <source>
        <strain evidence="1 2">PO100/5</strain>
    </source>
</reference>
<dbReference type="EMBL" id="CP021417">
    <property type="protein sequence ID" value="WCV10657.1"/>
    <property type="molecule type" value="Genomic_DNA"/>
</dbReference>
<reference evidence="1 2" key="4">
    <citation type="journal article" date="2020" name="PLoS ONE">
        <title>Taxonomic classification of strain PO100/5 shows a broader geographic distribution and genetic markers of the recently described Corynebacterium silvaticum.</title>
        <authorList>
            <person name="Viana M.V.C."/>
            <person name="Profeta R."/>
            <person name="da Silva A.L."/>
            <person name="Hurtado R."/>
            <person name="Cerqueira J.C."/>
            <person name="Ribeiro B.F.S."/>
            <person name="Almeida M.O."/>
            <person name="Morais-Rodrigues F."/>
            <person name="Soares S.C."/>
            <person name="Oliveira M."/>
            <person name="Tavares L."/>
            <person name="Figueiredo H."/>
            <person name="Wattam A.R."/>
            <person name="Barh D."/>
            <person name="Ghosh P."/>
            <person name="Silva A."/>
            <person name="Azevedo V."/>
        </authorList>
    </citation>
    <scope>NUCLEOTIDE SEQUENCE [LARGE SCALE GENOMIC DNA]</scope>
    <source>
        <strain evidence="1 2">PO100/5</strain>
    </source>
</reference>
<dbReference type="Proteomes" id="UP000195652">
    <property type="component" value="Chromosome"/>
</dbReference>
<keyword evidence="2" id="KW-1185">Reference proteome</keyword>
<name>A0ACD4PY94_9CORY</name>
<gene>
    <name evidence="1" type="ORF">CBE74_11970</name>
</gene>
<organism evidence="1 2">
    <name type="scientific">Corynebacterium silvaticum</name>
    <dbReference type="NCBI Taxonomy" id="2320431"/>
    <lineage>
        <taxon>Bacteria</taxon>
        <taxon>Bacillati</taxon>
        <taxon>Actinomycetota</taxon>
        <taxon>Actinomycetes</taxon>
        <taxon>Mycobacteriales</taxon>
        <taxon>Corynebacteriaceae</taxon>
        <taxon>Corynebacterium</taxon>
    </lineage>
</organism>